<name>A0AAD7BJ51_9AGAR</name>
<gene>
    <name evidence="2" type="ORF">FB45DRAFT_927410</name>
</gene>
<comment type="caution">
    <text evidence="2">The sequence shown here is derived from an EMBL/GenBank/DDBJ whole genome shotgun (WGS) entry which is preliminary data.</text>
</comment>
<evidence type="ECO:0000256" key="1">
    <source>
        <dbReference type="SAM" id="MobiDB-lite"/>
    </source>
</evidence>
<protein>
    <submittedName>
        <fullName evidence="2">Uncharacterized protein</fullName>
    </submittedName>
</protein>
<proteinExistence type="predicted"/>
<reference evidence="2" key="1">
    <citation type="submission" date="2023-03" db="EMBL/GenBank/DDBJ databases">
        <title>Massive genome expansion in bonnet fungi (Mycena s.s.) driven by repeated elements and novel gene families across ecological guilds.</title>
        <authorList>
            <consortium name="Lawrence Berkeley National Laboratory"/>
            <person name="Harder C.B."/>
            <person name="Miyauchi S."/>
            <person name="Viragh M."/>
            <person name="Kuo A."/>
            <person name="Thoen E."/>
            <person name="Andreopoulos B."/>
            <person name="Lu D."/>
            <person name="Skrede I."/>
            <person name="Drula E."/>
            <person name="Henrissat B."/>
            <person name="Morin E."/>
            <person name="Kohler A."/>
            <person name="Barry K."/>
            <person name="LaButti K."/>
            <person name="Morin E."/>
            <person name="Salamov A."/>
            <person name="Lipzen A."/>
            <person name="Mereny Z."/>
            <person name="Hegedus B."/>
            <person name="Baldrian P."/>
            <person name="Stursova M."/>
            <person name="Weitz H."/>
            <person name="Taylor A."/>
            <person name="Grigoriev I.V."/>
            <person name="Nagy L.G."/>
            <person name="Martin F."/>
            <person name="Kauserud H."/>
        </authorList>
    </citation>
    <scope>NUCLEOTIDE SEQUENCE</scope>
    <source>
        <strain evidence="2">9284</strain>
    </source>
</reference>
<dbReference type="Proteomes" id="UP001221142">
    <property type="component" value="Unassembled WGS sequence"/>
</dbReference>
<accession>A0AAD7BJ51</accession>
<organism evidence="2 3">
    <name type="scientific">Roridomyces roridus</name>
    <dbReference type="NCBI Taxonomy" id="1738132"/>
    <lineage>
        <taxon>Eukaryota</taxon>
        <taxon>Fungi</taxon>
        <taxon>Dikarya</taxon>
        <taxon>Basidiomycota</taxon>
        <taxon>Agaricomycotina</taxon>
        <taxon>Agaricomycetes</taxon>
        <taxon>Agaricomycetidae</taxon>
        <taxon>Agaricales</taxon>
        <taxon>Marasmiineae</taxon>
        <taxon>Mycenaceae</taxon>
        <taxon>Roridomyces</taxon>
    </lineage>
</organism>
<dbReference type="AlphaFoldDB" id="A0AAD7BJ51"/>
<evidence type="ECO:0000313" key="3">
    <source>
        <dbReference type="Proteomes" id="UP001221142"/>
    </source>
</evidence>
<sequence>MLDLGCTVFDFSYWAKRRRTPDMPAALYRINAQASILNCAGEWISDLITLAEANSNILGVSFHGYRDPESYTRLSTVLSQNRRTWAANTPIPEGEDAVFWFGFPSEARAQGACISIPFSSEPQDTSILLFKTAEAGIFRVTLQNATTLEAAGPGRVAWALDGAELTFSNAIGLSPLDSEGPEYTHASFTVEVASPGVHQLDISFKTWNSTTESGGPCALRRIWISRDGSHSFVDEWIREGGRPISPGPRRYVPPGNEEFQEQESSSGS</sequence>
<evidence type="ECO:0000313" key="2">
    <source>
        <dbReference type="EMBL" id="KAJ7622281.1"/>
    </source>
</evidence>
<feature type="region of interest" description="Disordered" evidence="1">
    <location>
        <begin position="238"/>
        <end position="268"/>
    </location>
</feature>
<dbReference type="EMBL" id="JARKIF010000015">
    <property type="protein sequence ID" value="KAJ7622281.1"/>
    <property type="molecule type" value="Genomic_DNA"/>
</dbReference>
<keyword evidence="3" id="KW-1185">Reference proteome</keyword>